<accession>A0A831SRQ9</accession>
<organism evidence="8">
    <name type="scientific">Prosthecochloris aestuarii</name>
    <dbReference type="NCBI Taxonomy" id="1102"/>
    <lineage>
        <taxon>Bacteria</taxon>
        <taxon>Pseudomonadati</taxon>
        <taxon>Chlorobiota</taxon>
        <taxon>Chlorobiia</taxon>
        <taxon>Chlorobiales</taxon>
        <taxon>Chlorobiaceae</taxon>
        <taxon>Prosthecochloris</taxon>
    </lineage>
</organism>
<keyword evidence="4" id="KW-0378">Hydrolase</keyword>
<feature type="domain" description="Endoribonuclease YicC-like N-terminal" evidence="6">
    <location>
        <begin position="3"/>
        <end position="157"/>
    </location>
</feature>
<keyword evidence="2" id="KW-0540">Nuclease</keyword>
<evidence type="ECO:0000256" key="5">
    <source>
        <dbReference type="ARBA" id="ARBA00035648"/>
    </source>
</evidence>
<comment type="similarity">
    <text evidence="5">Belongs to the YicC/YloC family.</text>
</comment>
<evidence type="ECO:0000256" key="3">
    <source>
        <dbReference type="ARBA" id="ARBA00022759"/>
    </source>
</evidence>
<comment type="caution">
    <text evidence="8">The sequence shown here is derived from an EMBL/GenBank/DDBJ whole genome shotgun (WGS) entry which is preliminary data.</text>
</comment>
<dbReference type="InterPro" id="IPR013527">
    <property type="entry name" value="YicC-like_N"/>
</dbReference>
<evidence type="ECO:0000256" key="2">
    <source>
        <dbReference type="ARBA" id="ARBA00022722"/>
    </source>
</evidence>
<sequence>MLESMTGYGNAEGVENGVRVTAEIRSVNNRFAEISVKLPRQFSSFEIDAREQIRSRVQRGKISAFLQITADNEEELPLVVNERKTRAYRKLLDDVCRYGGIEGPVGLEHLLNYSDIFESDNRLQEHAEAIWRFARTVLEKALDGMVDMRRREGEILARDFAERIEGITNSLESIRGISEANRDRVRDRLREKVEAVAGKDVAYSRERLEMELVIISDKLDITEECIRFASHNGFFLEELHNDEPGSGRKLNFLLQEQLREANTIASKSQDAAIARKVVYIKEELEKIREQLQNIE</sequence>
<dbReference type="PANTHER" id="PTHR30636">
    <property type="entry name" value="UPF0701 PROTEIN YICC"/>
    <property type="match status" value="1"/>
</dbReference>
<evidence type="ECO:0000256" key="1">
    <source>
        <dbReference type="ARBA" id="ARBA00001968"/>
    </source>
</evidence>
<evidence type="ECO:0000313" key="8">
    <source>
        <dbReference type="EMBL" id="HED31484.1"/>
    </source>
</evidence>
<dbReference type="InterPro" id="IPR013551">
    <property type="entry name" value="YicC-like_C"/>
</dbReference>
<name>A0A831SRQ9_PROAE</name>
<dbReference type="Proteomes" id="UP000886335">
    <property type="component" value="Unassembled WGS sequence"/>
</dbReference>
<dbReference type="EMBL" id="DSBW01000161">
    <property type="protein sequence ID" value="HED31484.1"/>
    <property type="molecule type" value="Genomic_DNA"/>
</dbReference>
<dbReference type="AlphaFoldDB" id="A0A831SRQ9"/>
<keyword evidence="3" id="KW-0255">Endonuclease</keyword>
<feature type="domain" description="Endoribonuclease YicC-like C-terminal" evidence="7">
    <location>
        <begin position="178"/>
        <end position="295"/>
    </location>
</feature>
<dbReference type="NCBIfam" id="TIGR00255">
    <property type="entry name" value="YicC/YloC family endoribonuclease"/>
    <property type="match status" value="1"/>
</dbReference>
<evidence type="ECO:0000256" key="4">
    <source>
        <dbReference type="ARBA" id="ARBA00022801"/>
    </source>
</evidence>
<proteinExistence type="inferred from homology"/>
<evidence type="ECO:0000259" key="7">
    <source>
        <dbReference type="Pfam" id="PF08340"/>
    </source>
</evidence>
<dbReference type="Pfam" id="PF03755">
    <property type="entry name" value="YicC-like_N"/>
    <property type="match status" value="1"/>
</dbReference>
<dbReference type="InterPro" id="IPR005229">
    <property type="entry name" value="YicC/YloC-like"/>
</dbReference>
<dbReference type="GO" id="GO:0016787">
    <property type="term" value="F:hydrolase activity"/>
    <property type="evidence" value="ECO:0007669"/>
    <property type="project" value="UniProtKB-KW"/>
</dbReference>
<evidence type="ECO:0000259" key="6">
    <source>
        <dbReference type="Pfam" id="PF03755"/>
    </source>
</evidence>
<comment type="cofactor">
    <cofactor evidence="1">
        <name>a divalent metal cation</name>
        <dbReference type="ChEBI" id="CHEBI:60240"/>
    </cofactor>
</comment>
<reference evidence="8" key="1">
    <citation type="journal article" date="2020" name="mSystems">
        <title>Genome- and Community-Level Interaction Insights into Carbon Utilization and Element Cycling Functions of Hydrothermarchaeota in Hydrothermal Sediment.</title>
        <authorList>
            <person name="Zhou Z."/>
            <person name="Liu Y."/>
            <person name="Xu W."/>
            <person name="Pan J."/>
            <person name="Luo Z.H."/>
            <person name="Li M."/>
        </authorList>
    </citation>
    <scope>NUCLEOTIDE SEQUENCE [LARGE SCALE GENOMIC DNA]</scope>
    <source>
        <strain evidence="8">SpSt-1181</strain>
    </source>
</reference>
<dbReference type="Pfam" id="PF08340">
    <property type="entry name" value="YicC-like_C"/>
    <property type="match status" value="1"/>
</dbReference>
<dbReference type="GO" id="GO:0004521">
    <property type="term" value="F:RNA endonuclease activity"/>
    <property type="evidence" value="ECO:0007669"/>
    <property type="project" value="InterPro"/>
</dbReference>
<gene>
    <name evidence="8" type="ORF">ENN50_07365</name>
</gene>
<dbReference type="PANTHER" id="PTHR30636:SF3">
    <property type="entry name" value="UPF0701 PROTEIN YICC"/>
    <property type="match status" value="1"/>
</dbReference>
<protein>
    <submittedName>
        <fullName evidence="8">YicC family protein</fullName>
    </submittedName>
</protein>